<evidence type="ECO:0008006" key="3">
    <source>
        <dbReference type="Google" id="ProtNLM"/>
    </source>
</evidence>
<name>A0ABT4UHH9_9BACT</name>
<evidence type="ECO:0000313" key="2">
    <source>
        <dbReference type="Proteomes" id="UP001210231"/>
    </source>
</evidence>
<accession>A0ABT4UHH9</accession>
<keyword evidence="2" id="KW-1185">Reference proteome</keyword>
<comment type="caution">
    <text evidence="1">The sequence shown here is derived from an EMBL/GenBank/DDBJ whole genome shotgun (WGS) entry which is preliminary data.</text>
</comment>
<dbReference type="Proteomes" id="UP001210231">
    <property type="component" value="Unassembled WGS sequence"/>
</dbReference>
<dbReference type="PROSITE" id="PS51257">
    <property type="entry name" value="PROKAR_LIPOPROTEIN"/>
    <property type="match status" value="1"/>
</dbReference>
<gene>
    <name evidence="1" type="ORF">O3P16_02425</name>
</gene>
<organism evidence="1 2">
    <name type="scientific">Polluticaenibacter yanchengensis</name>
    <dbReference type="NCBI Taxonomy" id="3014562"/>
    <lineage>
        <taxon>Bacteria</taxon>
        <taxon>Pseudomonadati</taxon>
        <taxon>Bacteroidota</taxon>
        <taxon>Chitinophagia</taxon>
        <taxon>Chitinophagales</taxon>
        <taxon>Chitinophagaceae</taxon>
        <taxon>Polluticaenibacter</taxon>
    </lineage>
</organism>
<dbReference type="EMBL" id="JAQGEF010000002">
    <property type="protein sequence ID" value="MDA3613648.1"/>
    <property type="molecule type" value="Genomic_DNA"/>
</dbReference>
<protein>
    <recommendedName>
        <fullName evidence="3">Glycine zipper family protein</fullName>
    </recommendedName>
</protein>
<proteinExistence type="predicted"/>
<sequence length="316" mass="34851">MLKSPLLYLLLFITILSCNKKDSNSESEGKTKKLSVKALKTITVYSSFGEAHNQFLERGFINLKNKLALQKNIQETSGLNFNITNNNENTDPIRELSLDIASEELEVMVDSVFSTEEIRELLDDNMPDYMDMITYSSTFDMLYQNNATTNLTNVFLNSISDLDDVLEDCSNYSDSINIFNRLDNLILTYDNLLSNELEKEVFIGACILTKYSLRYWAKNENTLRNIVLPYQNEIKSEFNITAPPTTITFYKANPVTSDVRGMVVGGITGGIRGGIWGSGIPGIGTAAGAISGAILGSAFSGATGSLTSGIRKILGF</sequence>
<reference evidence="1 2" key="1">
    <citation type="submission" date="2022-12" db="EMBL/GenBank/DDBJ databases">
        <title>Chitinophagaceae gen. sp. nov., a new member of the family Chitinophagaceae, isolated from soil in a chemical factory.</title>
        <authorList>
            <person name="Ke Z."/>
        </authorList>
    </citation>
    <scope>NUCLEOTIDE SEQUENCE [LARGE SCALE GENOMIC DNA]</scope>
    <source>
        <strain evidence="1 2">LY-5</strain>
    </source>
</reference>
<dbReference type="RefSeq" id="WP_407029976.1">
    <property type="nucleotide sequence ID" value="NZ_JAQGEF010000002.1"/>
</dbReference>
<evidence type="ECO:0000313" key="1">
    <source>
        <dbReference type="EMBL" id="MDA3613648.1"/>
    </source>
</evidence>